<evidence type="ECO:0000256" key="1">
    <source>
        <dbReference type="SAM" id="MobiDB-lite"/>
    </source>
</evidence>
<keyword evidence="2" id="KW-0812">Transmembrane</keyword>
<keyword evidence="2" id="KW-1133">Transmembrane helix</keyword>
<organism evidence="3 4">
    <name type="scientific">Panicum miliaceum</name>
    <name type="common">Proso millet</name>
    <name type="synonym">Broomcorn millet</name>
    <dbReference type="NCBI Taxonomy" id="4540"/>
    <lineage>
        <taxon>Eukaryota</taxon>
        <taxon>Viridiplantae</taxon>
        <taxon>Streptophyta</taxon>
        <taxon>Embryophyta</taxon>
        <taxon>Tracheophyta</taxon>
        <taxon>Spermatophyta</taxon>
        <taxon>Magnoliopsida</taxon>
        <taxon>Liliopsida</taxon>
        <taxon>Poales</taxon>
        <taxon>Poaceae</taxon>
        <taxon>PACMAD clade</taxon>
        <taxon>Panicoideae</taxon>
        <taxon>Panicodae</taxon>
        <taxon>Paniceae</taxon>
        <taxon>Panicinae</taxon>
        <taxon>Panicum</taxon>
        <taxon>Panicum sect. Panicum</taxon>
    </lineage>
</organism>
<accession>A0A3L6QMJ3</accession>
<dbReference type="STRING" id="4540.A0A3L6QMJ3"/>
<sequence>MGFFPLILSWLLYNTLGYTFFSSCTQIINRISLILIIGNFLYQRDVEKGASLFRMLVSLILYTLPFFYQVYAGNIDKTTQLFGTPAVVAALINSILWLMYSTLINKSEMNQSLLLLHAFCCMSTFCYLMFVYANRRATRKISSTMGFTLNMFEILIIIVTLVLSSTGNRNADVEAAIQNSDTSNVPGGVAITDIASVVLIQAIPREMLPVERDMYVPMLVQALGMADLRPHLLVIRNLELHYRLLLIRRLEEQRLIADSNGQKMKRKQLTEESSANKRMKIRRSPWRMQLPRPYGLRRFRCHRRLTADA</sequence>
<evidence type="ECO:0000313" key="3">
    <source>
        <dbReference type="EMBL" id="RLM84869.1"/>
    </source>
</evidence>
<evidence type="ECO:0000256" key="2">
    <source>
        <dbReference type="SAM" id="Phobius"/>
    </source>
</evidence>
<dbReference type="Proteomes" id="UP000275267">
    <property type="component" value="Unassembled WGS sequence"/>
</dbReference>
<evidence type="ECO:0000313" key="4">
    <source>
        <dbReference type="Proteomes" id="UP000275267"/>
    </source>
</evidence>
<feature type="transmembrane region" description="Helical" evidence="2">
    <location>
        <begin position="145"/>
        <end position="163"/>
    </location>
</feature>
<feature type="transmembrane region" description="Helical" evidence="2">
    <location>
        <begin position="112"/>
        <end position="133"/>
    </location>
</feature>
<feature type="transmembrane region" description="Helical" evidence="2">
    <location>
        <begin position="82"/>
        <end position="100"/>
    </location>
</feature>
<protein>
    <recommendedName>
        <fullName evidence="5">Bidirectional sugar transporter SWEET</fullName>
    </recommendedName>
</protein>
<comment type="caution">
    <text evidence="3">The sequence shown here is derived from an EMBL/GenBank/DDBJ whole genome shotgun (WGS) entry which is preliminary data.</text>
</comment>
<reference evidence="4" key="1">
    <citation type="journal article" date="2019" name="Nat. Commun.">
        <title>The genome of broomcorn millet.</title>
        <authorList>
            <person name="Zou C."/>
            <person name="Miki D."/>
            <person name="Li D."/>
            <person name="Tang Q."/>
            <person name="Xiao L."/>
            <person name="Rajput S."/>
            <person name="Deng P."/>
            <person name="Jia W."/>
            <person name="Huang R."/>
            <person name="Zhang M."/>
            <person name="Sun Y."/>
            <person name="Hu J."/>
            <person name="Fu X."/>
            <person name="Schnable P.S."/>
            <person name="Li F."/>
            <person name="Zhang H."/>
            <person name="Feng B."/>
            <person name="Zhu X."/>
            <person name="Liu R."/>
            <person name="Schnable J.C."/>
            <person name="Zhu J.-K."/>
            <person name="Zhang H."/>
        </authorList>
    </citation>
    <scope>NUCLEOTIDE SEQUENCE [LARGE SCALE GENOMIC DNA]</scope>
</reference>
<keyword evidence="2" id="KW-0472">Membrane</keyword>
<proteinExistence type="predicted"/>
<feature type="transmembrane region" description="Helical" evidence="2">
    <location>
        <begin position="52"/>
        <end position="70"/>
    </location>
</feature>
<feature type="region of interest" description="Disordered" evidence="1">
    <location>
        <begin position="261"/>
        <end position="282"/>
    </location>
</feature>
<keyword evidence="4" id="KW-1185">Reference proteome</keyword>
<dbReference type="OrthoDB" id="10374227at2759"/>
<dbReference type="EMBL" id="PQIB02000011">
    <property type="protein sequence ID" value="RLM84869.1"/>
    <property type="molecule type" value="Genomic_DNA"/>
</dbReference>
<name>A0A3L6QMJ3_PANMI</name>
<dbReference type="AlphaFoldDB" id="A0A3L6QMJ3"/>
<gene>
    <name evidence="3" type="ORF">C2845_PM04G00590</name>
</gene>
<feature type="transmembrane region" description="Helical" evidence="2">
    <location>
        <begin position="20"/>
        <end position="40"/>
    </location>
</feature>
<evidence type="ECO:0008006" key="5">
    <source>
        <dbReference type="Google" id="ProtNLM"/>
    </source>
</evidence>